<dbReference type="Gene3D" id="3.30.710.10">
    <property type="entry name" value="Potassium Channel Kv1.1, Chain A"/>
    <property type="match status" value="1"/>
</dbReference>
<dbReference type="Proteomes" id="UP000008068">
    <property type="component" value="Unassembled WGS sequence"/>
</dbReference>
<name>G0MUV4_CAEBE</name>
<reference evidence="3" key="1">
    <citation type="submission" date="2011-07" db="EMBL/GenBank/DDBJ databases">
        <authorList>
            <consortium name="Caenorhabditis brenneri Sequencing and Analysis Consortium"/>
            <person name="Wilson R.K."/>
        </authorList>
    </citation>
    <scope>NUCLEOTIDE SEQUENCE [LARGE SCALE GENOMIC DNA]</scope>
    <source>
        <strain evidence="3">PB2801</strain>
    </source>
</reference>
<feature type="domain" description="BTB" evidence="1">
    <location>
        <begin position="58"/>
        <end position="116"/>
    </location>
</feature>
<dbReference type="PANTHER" id="PTHR22743:SF165">
    <property type="entry name" value="BTB AND MATH DOMAIN CONTAINING-RELATED"/>
    <property type="match status" value="1"/>
</dbReference>
<evidence type="ECO:0000259" key="1">
    <source>
        <dbReference type="PROSITE" id="PS50097"/>
    </source>
</evidence>
<evidence type="ECO:0000313" key="2">
    <source>
        <dbReference type="EMBL" id="EGT44436.1"/>
    </source>
</evidence>
<dbReference type="OrthoDB" id="409824at2759"/>
<dbReference type="InterPro" id="IPR011333">
    <property type="entry name" value="SKP1/BTB/POZ_sf"/>
</dbReference>
<dbReference type="PROSITE" id="PS50097">
    <property type="entry name" value="BTB"/>
    <property type="match status" value="1"/>
</dbReference>
<dbReference type="InParanoid" id="G0MUV4"/>
<dbReference type="InterPro" id="IPR052664">
    <property type="entry name" value="BTB-MATH_domain_protein"/>
</dbReference>
<dbReference type="EMBL" id="GL379813">
    <property type="protein sequence ID" value="EGT44436.1"/>
    <property type="molecule type" value="Genomic_DNA"/>
</dbReference>
<organism evidence="3">
    <name type="scientific">Caenorhabditis brenneri</name>
    <name type="common">Nematode worm</name>
    <dbReference type="NCBI Taxonomy" id="135651"/>
    <lineage>
        <taxon>Eukaryota</taxon>
        <taxon>Metazoa</taxon>
        <taxon>Ecdysozoa</taxon>
        <taxon>Nematoda</taxon>
        <taxon>Chromadorea</taxon>
        <taxon>Rhabditida</taxon>
        <taxon>Rhabditina</taxon>
        <taxon>Rhabditomorpha</taxon>
        <taxon>Rhabditoidea</taxon>
        <taxon>Rhabditidae</taxon>
        <taxon>Peloderinae</taxon>
        <taxon>Caenorhabditis</taxon>
    </lineage>
</organism>
<dbReference type="STRING" id="135651.G0MUV4"/>
<gene>
    <name evidence="2" type="ORF">CAEBREN_23758</name>
</gene>
<dbReference type="SMART" id="SM00225">
    <property type="entry name" value="BTB"/>
    <property type="match status" value="1"/>
</dbReference>
<proteinExistence type="predicted"/>
<dbReference type="AlphaFoldDB" id="G0MUV4"/>
<dbReference type="SUPFAM" id="SSF54695">
    <property type="entry name" value="POZ domain"/>
    <property type="match status" value="1"/>
</dbReference>
<sequence>MEEIIPLPDGRMLVLSPYDEEEMRKSHELKARKVEKYIEDNKLENNYMMFNIDDEATSDVCLIVGDRKFYCSKRHLSLHSPYFRAMFFGESAVQDKEIVLMEPSNADDFHLFLLIINGVQPFGDRTEQSFFQVMALSEKWKTKASYEFCSDYCLKSNKLNIKQKYGFADLFKLDEFKEKLVSNIETKEDLLMLSEGIDHSNLSETIKDKLLLKSLQLHGIQCRPPCPPEHAIKRYGPLQLNSRRLLDYIRTSYSQSQFYNEEFLRQSKEMREEQLPHRDPHCFDALHLQMTCGLGKQTDILNEFLALERDHNADIPLNTRELLRDVQMFFKNPDPDQISYEWIVPIMGRLNGISFFPQELRSKNWLPA</sequence>
<protein>
    <recommendedName>
        <fullName evidence="1">BTB domain-containing protein</fullName>
    </recommendedName>
</protein>
<dbReference type="PANTHER" id="PTHR22743">
    <property type="entry name" value="MEPRIN/TRAF-LIKE MATH FAMILY-C.ELEGANS"/>
    <property type="match status" value="1"/>
</dbReference>
<keyword evidence="3" id="KW-1185">Reference proteome</keyword>
<dbReference type="HOGENOM" id="CLU_752790_0_0_1"/>
<dbReference type="CDD" id="cd18186">
    <property type="entry name" value="BTB_POZ_ZBTB_KLHL-like"/>
    <property type="match status" value="1"/>
</dbReference>
<accession>G0MUV4</accession>
<dbReference type="InterPro" id="IPR000210">
    <property type="entry name" value="BTB/POZ_dom"/>
</dbReference>
<evidence type="ECO:0000313" key="3">
    <source>
        <dbReference type="Proteomes" id="UP000008068"/>
    </source>
</evidence>
<dbReference type="Pfam" id="PF00651">
    <property type="entry name" value="BTB"/>
    <property type="match status" value="1"/>
</dbReference>